<accession>A0ABR1EYH7</accession>
<feature type="compositionally biased region" description="Acidic residues" evidence="5">
    <location>
        <begin position="253"/>
        <end position="262"/>
    </location>
</feature>
<dbReference type="InterPro" id="IPR051642">
    <property type="entry name" value="SWI6-like"/>
</dbReference>
<evidence type="ECO:0000256" key="2">
    <source>
        <dbReference type="ARBA" id="ARBA00023043"/>
    </source>
</evidence>
<keyword evidence="1" id="KW-0677">Repeat</keyword>
<dbReference type="InterPro" id="IPR018004">
    <property type="entry name" value="KilA/APSES_HTH"/>
</dbReference>
<feature type="region of interest" description="Disordered" evidence="5">
    <location>
        <begin position="742"/>
        <end position="775"/>
    </location>
</feature>
<evidence type="ECO:0000313" key="8">
    <source>
        <dbReference type="Proteomes" id="UP001498771"/>
    </source>
</evidence>
<evidence type="ECO:0000256" key="4">
    <source>
        <dbReference type="SAM" id="Coils"/>
    </source>
</evidence>
<dbReference type="SUPFAM" id="SSF48403">
    <property type="entry name" value="Ankyrin repeat"/>
    <property type="match status" value="1"/>
</dbReference>
<feature type="compositionally biased region" description="Basic and acidic residues" evidence="5">
    <location>
        <begin position="676"/>
        <end position="685"/>
    </location>
</feature>
<dbReference type="SMART" id="SM00248">
    <property type="entry name" value="ANK"/>
    <property type="match status" value="2"/>
</dbReference>
<feature type="region of interest" description="Disordered" evidence="5">
    <location>
        <begin position="1"/>
        <end position="41"/>
    </location>
</feature>
<organism evidence="7 8">
    <name type="scientific">Myxozyma melibiosi</name>
    <dbReference type="NCBI Taxonomy" id="54550"/>
    <lineage>
        <taxon>Eukaryota</taxon>
        <taxon>Fungi</taxon>
        <taxon>Dikarya</taxon>
        <taxon>Ascomycota</taxon>
        <taxon>Saccharomycotina</taxon>
        <taxon>Lipomycetes</taxon>
        <taxon>Lipomycetales</taxon>
        <taxon>Lipomycetaceae</taxon>
        <taxon>Myxozyma</taxon>
    </lineage>
</organism>
<feature type="compositionally biased region" description="Low complexity" evidence="5">
    <location>
        <begin position="181"/>
        <end position="203"/>
    </location>
</feature>
<dbReference type="RefSeq" id="XP_064765691.1">
    <property type="nucleotide sequence ID" value="XM_064913775.1"/>
</dbReference>
<dbReference type="PANTHER" id="PTHR43828:SF3">
    <property type="entry name" value="CHROMO DOMAIN-CONTAINING PROTEIN"/>
    <property type="match status" value="1"/>
</dbReference>
<evidence type="ECO:0000313" key="7">
    <source>
        <dbReference type="EMBL" id="KAK7202658.1"/>
    </source>
</evidence>
<feature type="repeat" description="ANK" evidence="3">
    <location>
        <begin position="360"/>
        <end position="392"/>
    </location>
</feature>
<dbReference type="InterPro" id="IPR002110">
    <property type="entry name" value="Ankyrin_rpt"/>
</dbReference>
<proteinExistence type="predicted"/>
<feature type="compositionally biased region" description="Gly residues" evidence="5">
    <location>
        <begin position="744"/>
        <end position="753"/>
    </location>
</feature>
<dbReference type="PROSITE" id="PS50088">
    <property type="entry name" value="ANK_REPEAT"/>
    <property type="match status" value="2"/>
</dbReference>
<feature type="region of interest" description="Disordered" evidence="5">
    <location>
        <begin position="147"/>
        <end position="208"/>
    </location>
</feature>
<feature type="compositionally biased region" description="Low complexity" evidence="5">
    <location>
        <begin position="754"/>
        <end position="775"/>
    </location>
</feature>
<dbReference type="Gene3D" id="3.10.260.10">
    <property type="entry name" value="Transcription regulator HTH, APSES-type DNA-binding domain"/>
    <property type="match status" value="1"/>
</dbReference>
<dbReference type="Pfam" id="PF04383">
    <property type="entry name" value="KilA-N"/>
    <property type="match status" value="1"/>
</dbReference>
<evidence type="ECO:0000256" key="3">
    <source>
        <dbReference type="PROSITE-ProRule" id="PRU00023"/>
    </source>
</evidence>
<feature type="compositionally biased region" description="Polar residues" evidence="5">
    <location>
        <begin position="12"/>
        <end position="31"/>
    </location>
</feature>
<feature type="compositionally biased region" description="Low complexity" evidence="5">
    <location>
        <begin position="663"/>
        <end position="672"/>
    </location>
</feature>
<dbReference type="PROSITE" id="PS50297">
    <property type="entry name" value="ANK_REP_REGION"/>
    <property type="match status" value="2"/>
</dbReference>
<feature type="domain" description="HTH APSES-type" evidence="6">
    <location>
        <begin position="48"/>
        <end position="156"/>
    </location>
</feature>
<dbReference type="SUPFAM" id="SSF54616">
    <property type="entry name" value="DNA-binding domain of Mlu1-box binding protein MBP1"/>
    <property type="match status" value="1"/>
</dbReference>
<dbReference type="SMART" id="SM01252">
    <property type="entry name" value="KilA-N"/>
    <property type="match status" value="1"/>
</dbReference>
<keyword evidence="4" id="KW-0175">Coiled coil</keyword>
<protein>
    <recommendedName>
        <fullName evidence="6">HTH APSES-type domain-containing protein</fullName>
    </recommendedName>
</protein>
<gene>
    <name evidence="7" type="ORF">BZA70DRAFT_285677</name>
</gene>
<feature type="region of interest" description="Disordered" evidence="5">
    <location>
        <begin position="663"/>
        <end position="729"/>
    </location>
</feature>
<dbReference type="GeneID" id="90039287"/>
<dbReference type="PANTHER" id="PTHR43828">
    <property type="entry name" value="ASPARAGINASE"/>
    <property type="match status" value="1"/>
</dbReference>
<keyword evidence="2 3" id="KW-0040">ANK repeat</keyword>
<dbReference type="InterPro" id="IPR036770">
    <property type="entry name" value="Ankyrin_rpt-contain_sf"/>
</dbReference>
<evidence type="ECO:0000259" key="6">
    <source>
        <dbReference type="PROSITE" id="PS51299"/>
    </source>
</evidence>
<feature type="region of interest" description="Disordered" evidence="5">
    <location>
        <begin position="231"/>
        <end position="308"/>
    </location>
</feature>
<evidence type="ECO:0000256" key="1">
    <source>
        <dbReference type="ARBA" id="ARBA00022737"/>
    </source>
</evidence>
<dbReference type="PROSITE" id="PS51299">
    <property type="entry name" value="HTH_APSES"/>
    <property type="match status" value="1"/>
</dbReference>
<dbReference type="Pfam" id="PF00023">
    <property type="entry name" value="Ank"/>
    <property type="match status" value="1"/>
</dbReference>
<dbReference type="InterPro" id="IPR036887">
    <property type="entry name" value="HTH_APSES_sf"/>
</dbReference>
<feature type="compositionally biased region" description="Low complexity" evidence="5">
    <location>
        <begin position="286"/>
        <end position="296"/>
    </location>
</feature>
<evidence type="ECO:0000256" key="5">
    <source>
        <dbReference type="SAM" id="MobiDB-lite"/>
    </source>
</evidence>
<dbReference type="InterPro" id="IPR003163">
    <property type="entry name" value="Tscrpt_reg_HTH_APSES-type"/>
</dbReference>
<dbReference type="EMBL" id="JBBJBU010000016">
    <property type="protein sequence ID" value="KAK7202658.1"/>
    <property type="molecule type" value="Genomic_DNA"/>
</dbReference>
<dbReference type="Proteomes" id="UP001498771">
    <property type="component" value="Unassembled WGS sequence"/>
</dbReference>
<reference evidence="7 8" key="1">
    <citation type="submission" date="2024-03" db="EMBL/GenBank/DDBJ databases">
        <title>Genome-scale model development and genomic sequencing of the oleaginous clade Lipomyces.</title>
        <authorList>
            <consortium name="Lawrence Berkeley National Laboratory"/>
            <person name="Czajka J.J."/>
            <person name="Han Y."/>
            <person name="Kim J."/>
            <person name="Mondo S.J."/>
            <person name="Hofstad B.A."/>
            <person name="Robles A."/>
            <person name="Haridas S."/>
            <person name="Riley R."/>
            <person name="LaButti K."/>
            <person name="Pangilinan J."/>
            <person name="Andreopoulos W."/>
            <person name="Lipzen A."/>
            <person name="Yan J."/>
            <person name="Wang M."/>
            <person name="Ng V."/>
            <person name="Grigoriev I.V."/>
            <person name="Spatafora J.W."/>
            <person name="Magnuson J.K."/>
            <person name="Baker S.E."/>
            <person name="Pomraning K.R."/>
        </authorList>
    </citation>
    <scope>NUCLEOTIDE SEQUENCE [LARGE SCALE GENOMIC DNA]</scope>
    <source>
        <strain evidence="7 8">Phaff 52-87</strain>
    </source>
</reference>
<keyword evidence="8" id="KW-1185">Reference proteome</keyword>
<comment type="caution">
    <text evidence="7">The sequence shown here is derived from an EMBL/GenBank/DDBJ whole genome shotgun (WGS) entry which is preliminary data.</text>
</comment>
<sequence>MNNPADAAESPSLFTDSVMSGSRTSTPHSQETPPPPQLLSQAPATSSIYTAVYSGIPVYEMMVNGVAVMRRRSDSYLNATQILKVGGVDKGRRTKILEKEIHTGEHEKVQGGYGKYQGTWIPFARGREFCRQYSVEDVLLPLLNFDPAAPQSEQTPTKEQAMAARRKQMYAVASAQSSITSQPGNGSQQQPAPAPQLQQQQSSFATPMSSATAALNALGKAASRASFSAASDAATVSRQPTEAMGSFSGETATDVDDDEPLADADGPPRKRSRTEIDTQFQPPLPQQHSQQQQQHTDPPPSREQPLDPLDQHALGATYEQSRQIMTQIFMTNETSGVSQISLLDNANTPHVDVDVAIDDVGHASLHWAAALARVQLVRDLVSRGADPRRGNYAGETALVRAVTVTNNLDQSTFPAILDLLHPAIALTDKLNRTVLHHIALTAGIKGRAAASRYYLECLLEWIVRHGGAPEQGGLSLGRFMSEVVNAQDKNGDTSLNIAARIGNKAIVQQLLEVGADASIPNRAGLRPVDFGVGPELGEAAAQQAQQQPTQWLRKSAALVPPAVQQKSEDIIASMTLMISTLDKDFQEELQAKQTALDQLHQRLREATVTLTRARTKTEHLRRRANKLNELQQRDRNLENAIREEDARFRAAAAIGAAVAAVAASAAGAPSADNTLSEEKKRRMEQEPASDEVMNVGEGGDVTMADLDAIDGRPDTNHSHADEEIPADIDADSAFKIEGVEVEQSGGGGSGEGVNGSSSLEQSTTPTTTTTTKESTTIKFTAPLPPLAVLRARVSAYKRNRAHLSSLARDLRSRSSDLEDKFRGVVAKCTGVEKSRVDSLLEGLVQAVESDPGEVDMVRVAGFLRNVDDAQ</sequence>
<feature type="coiled-coil region" evidence="4">
    <location>
        <begin position="589"/>
        <end position="647"/>
    </location>
</feature>
<feature type="repeat" description="ANK" evidence="3">
    <location>
        <begin position="490"/>
        <end position="522"/>
    </location>
</feature>
<dbReference type="Gene3D" id="1.25.40.20">
    <property type="entry name" value="Ankyrin repeat-containing domain"/>
    <property type="match status" value="1"/>
</dbReference>
<feature type="compositionally biased region" description="Basic and acidic residues" evidence="5">
    <location>
        <begin position="709"/>
        <end position="722"/>
    </location>
</feature>
<name>A0ABR1EYH7_9ASCO</name>